<comment type="caution">
    <text evidence="1">The sequence shown here is derived from an EMBL/GenBank/DDBJ whole genome shotgun (WGS) entry which is preliminary data.</text>
</comment>
<evidence type="ECO:0000313" key="2">
    <source>
        <dbReference type="Proteomes" id="UP000306319"/>
    </source>
</evidence>
<keyword evidence="2" id="KW-1185">Reference proteome</keyword>
<name>A0AC61RJ03_9BACT</name>
<reference evidence="1" key="1">
    <citation type="submission" date="2019-04" db="EMBL/GenBank/DDBJ databases">
        <title>Microbes associate with the intestines of laboratory mice.</title>
        <authorList>
            <person name="Navarre W."/>
            <person name="Wong E."/>
            <person name="Huang K."/>
            <person name="Tropini C."/>
            <person name="Ng K."/>
            <person name="Yu B."/>
        </authorList>
    </citation>
    <scope>NUCLEOTIDE SEQUENCE</scope>
    <source>
        <strain evidence="1">NM04_E33</strain>
    </source>
</reference>
<dbReference type="EMBL" id="SRYB01000001">
    <property type="protein sequence ID" value="TGY81013.1"/>
    <property type="molecule type" value="Genomic_DNA"/>
</dbReference>
<accession>A0AC61RJ03</accession>
<sequence length="88" mass="10171">MGFFSRWKRKKSKASANQKPIAEFSVTIYPDKAEFSIYGDEDKIGSALATLMLNNQYSHRIITNSIIVAEKERERHRAFSDLMIMNLN</sequence>
<protein>
    <submittedName>
        <fullName evidence="1">Uncharacterized protein</fullName>
    </submittedName>
</protein>
<proteinExistence type="predicted"/>
<evidence type="ECO:0000313" key="1">
    <source>
        <dbReference type="EMBL" id="TGY81013.1"/>
    </source>
</evidence>
<organism evidence="1 2">
    <name type="scientific">Lepagella muris</name>
    <dbReference type="NCBI Taxonomy" id="3032870"/>
    <lineage>
        <taxon>Bacteria</taxon>
        <taxon>Pseudomonadati</taxon>
        <taxon>Bacteroidota</taxon>
        <taxon>Bacteroidia</taxon>
        <taxon>Bacteroidales</taxon>
        <taxon>Muribaculaceae</taxon>
        <taxon>Lepagella</taxon>
    </lineage>
</organism>
<dbReference type="Proteomes" id="UP000306319">
    <property type="component" value="Unassembled WGS sequence"/>
</dbReference>
<gene>
    <name evidence="1" type="ORF">E5331_01125</name>
</gene>